<keyword evidence="3" id="KW-1185">Reference proteome</keyword>
<dbReference type="Gene3D" id="1.10.443.10">
    <property type="entry name" value="Intergrase catalytic core"/>
    <property type="match status" value="1"/>
</dbReference>
<keyword evidence="1" id="KW-0233">DNA recombination</keyword>
<dbReference type="InterPro" id="IPR011010">
    <property type="entry name" value="DNA_brk_join_enz"/>
</dbReference>
<dbReference type="SUPFAM" id="SSF56349">
    <property type="entry name" value="DNA breaking-rejoining enzymes"/>
    <property type="match status" value="1"/>
</dbReference>
<accession>A0ABR8T0C8</accession>
<gene>
    <name evidence="2" type="ORF">H9647_14205</name>
</gene>
<evidence type="ECO:0000313" key="2">
    <source>
        <dbReference type="EMBL" id="MBD7969226.1"/>
    </source>
</evidence>
<evidence type="ECO:0000313" key="3">
    <source>
        <dbReference type="Proteomes" id="UP000608071"/>
    </source>
</evidence>
<reference evidence="2 3" key="1">
    <citation type="submission" date="2020-08" db="EMBL/GenBank/DDBJ databases">
        <title>A Genomic Blueprint of the Chicken Gut Microbiome.</title>
        <authorList>
            <person name="Gilroy R."/>
            <person name="Ravi A."/>
            <person name="Getino M."/>
            <person name="Pursley I."/>
            <person name="Horton D.L."/>
            <person name="Alikhan N.-F."/>
            <person name="Baker D."/>
            <person name="Gharbi K."/>
            <person name="Hall N."/>
            <person name="Watson M."/>
            <person name="Adriaenssens E.M."/>
            <person name="Foster-Nyarko E."/>
            <person name="Jarju S."/>
            <person name="Secka A."/>
            <person name="Antonio M."/>
            <person name="Oren A."/>
            <person name="Chaudhuri R."/>
            <person name="La Ragione R.M."/>
            <person name="Hildebrand F."/>
            <person name="Pallen M.J."/>
        </authorList>
    </citation>
    <scope>NUCLEOTIDE SEQUENCE [LARGE SCALE GENOMIC DNA]</scope>
    <source>
        <strain evidence="2 3">Sa2BVA9</strain>
    </source>
</reference>
<comment type="caution">
    <text evidence="2">The sequence shown here is derived from an EMBL/GenBank/DDBJ whole genome shotgun (WGS) entry which is preliminary data.</text>
</comment>
<dbReference type="InterPro" id="IPR013762">
    <property type="entry name" value="Integrase-like_cat_sf"/>
</dbReference>
<evidence type="ECO:0000256" key="1">
    <source>
        <dbReference type="ARBA" id="ARBA00023172"/>
    </source>
</evidence>
<dbReference type="EMBL" id="JACSQL010000006">
    <property type="protein sequence ID" value="MBD7969226.1"/>
    <property type="molecule type" value="Genomic_DNA"/>
</dbReference>
<proteinExistence type="predicted"/>
<dbReference type="Proteomes" id="UP000608071">
    <property type="component" value="Unassembled WGS sequence"/>
</dbReference>
<evidence type="ECO:0008006" key="4">
    <source>
        <dbReference type="Google" id="ProtNLM"/>
    </source>
</evidence>
<dbReference type="RefSeq" id="WP_191801028.1">
    <property type="nucleotide sequence ID" value="NZ_JACSQL010000006.1"/>
</dbReference>
<name>A0ABR8T0C8_9BACL</name>
<organism evidence="2 3">
    <name type="scientific">Paenibacillus gallinarum</name>
    <dbReference type="NCBI Taxonomy" id="2762232"/>
    <lineage>
        <taxon>Bacteria</taxon>
        <taxon>Bacillati</taxon>
        <taxon>Bacillota</taxon>
        <taxon>Bacilli</taxon>
        <taxon>Bacillales</taxon>
        <taxon>Paenibacillaceae</taxon>
        <taxon>Paenibacillus</taxon>
    </lineage>
</organism>
<sequence length="305" mass="36224">MIPSIENIVHLDFLKYLNGKENKISLRTKQRYLSDINYYVENYVNNSNIIDGLDKFFVPRDIETFLNNRRSSTARATVVNFMNFLKEYGHLSTLKYIELNDYLRTLKLTIVEKQMKFFYDEELFFLLIDEIHYGKKDTEEDKTILHLILMMSYHLIFEQDHLIKLNWSDVDLNKRRINNLREDRLAYRWISLNDELLQTLSQMKQNATEIKDDSPVLIYKGERLNTNKINSLLSILKRKHNLSILGGSTDIQKINRSRILQDLNNTRGKETIEIIKITGTTKNTQFEHALEEFLLSEYSRMLPDI</sequence>
<protein>
    <recommendedName>
        <fullName evidence="4">Core-binding (CB) domain-containing protein</fullName>
    </recommendedName>
</protein>